<dbReference type="GO" id="GO:0032259">
    <property type="term" value="P:methylation"/>
    <property type="evidence" value="ECO:0007669"/>
    <property type="project" value="UniProtKB-KW"/>
</dbReference>
<protein>
    <submittedName>
        <fullName evidence="2">Class I SAM-dependent methyltransferase</fullName>
        <ecNumber evidence="2">2.1.1.-</ecNumber>
    </submittedName>
</protein>
<keyword evidence="2" id="KW-0489">Methyltransferase</keyword>
<dbReference type="EMBL" id="JBHSUS010000001">
    <property type="protein sequence ID" value="MFC6440590.1"/>
    <property type="molecule type" value="Genomic_DNA"/>
</dbReference>
<evidence type="ECO:0000259" key="1">
    <source>
        <dbReference type="Pfam" id="PF08241"/>
    </source>
</evidence>
<accession>A0ABW1XMU8</accession>
<dbReference type="EC" id="2.1.1.-" evidence="2"/>
<organism evidence="2 3">
    <name type="scientific">Pseudobowmanella zhangzhouensis</name>
    <dbReference type="NCBI Taxonomy" id="1537679"/>
    <lineage>
        <taxon>Bacteria</taxon>
        <taxon>Pseudomonadati</taxon>
        <taxon>Pseudomonadota</taxon>
        <taxon>Gammaproteobacteria</taxon>
        <taxon>Alteromonadales</taxon>
        <taxon>Alteromonadaceae</taxon>
    </lineage>
</organism>
<name>A0ABW1XMU8_9ALTE</name>
<proteinExistence type="predicted"/>
<dbReference type="Gene3D" id="3.40.50.150">
    <property type="entry name" value="Vaccinia Virus protein VP39"/>
    <property type="match status" value="1"/>
</dbReference>
<gene>
    <name evidence="2" type="ORF">ACFP85_10575</name>
</gene>
<keyword evidence="3" id="KW-1185">Reference proteome</keyword>
<comment type="caution">
    <text evidence="2">The sequence shown here is derived from an EMBL/GenBank/DDBJ whole genome shotgun (WGS) entry which is preliminary data.</text>
</comment>
<dbReference type="Pfam" id="PF08241">
    <property type="entry name" value="Methyltransf_11"/>
    <property type="match status" value="1"/>
</dbReference>
<reference evidence="3" key="1">
    <citation type="journal article" date="2019" name="Int. J. Syst. Evol. Microbiol.">
        <title>The Global Catalogue of Microorganisms (GCM) 10K type strain sequencing project: providing services to taxonomists for standard genome sequencing and annotation.</title>
        <authorList>
            <consortium name="The Broad Institute Genomics Platform"/>
            <consortium name="The Broad Institute Genome Sequencing Center for Infectious Disease"/>
            <person name="Wu L."/>
            <person name="Ma J."/>
        </authorList>
    </citation>
    <scope>NUCLEOTIDE SEQUENCE [LARGE SCALE GENOMIC DNA]</scope>
    <source>
        <strain evidence="3">CGMCC 1.16031</strain>
    </source>
</reference>
<dbReference type="GO" id="GO:0008168">
    <property type="term" value="F:methyltransferase activity"/>
    <property type="evidence" value="ECO:0007669"/>
    <property type="project" value="UniProtKB-KW"/>
</dbReference>
<feature type="domain" description="Methyltransferase type 11" evidence="1">
    <location>
        <begin position="67"/>
        <end position="126"/>
    </location>
</feature>
<dbReference type="InterPro" id="IPR013216">
    <property type="entry name" value="Methyltransf_11"/>
</dbReference>
<keyword evidence="2" id="KW-0808">Transferase</keyword>
<evidence type="ECO:0000313" key="2">
    <source>
        <dbReference type="EMBL" id="MFC6440590.1"/>
    </source>
</evidence>
<dbReference type="RefSeq" id="WP_131258382.1">
    <property type="nucleotide sequence ID" value="NZ_JBHSUS010000001.1"/>
</dbReference>
<sequence>MKPAYLPEKPRRPQHWQELPLGENVRDAAETVLKGFCRQFFGYHLLQLGDLSSEMNLSACPIRHKIRQKTHQDAQAGLVSSAEELPYQENSLDVVVLAHELDFSRDPHQILREVDRVIIPDGHVVIIGYNPLSLANLTRFIPLKRSYLLRQARFFTAARIKDWLSLLGFDIVCDERRVFSSLLFSKAYSNNSKVQTFLQRYLSLFGSVYVIVAKKRESTLTLIKPKWRAKPKLAQVVSMPAGQANTQSDTP</sequence>
<dbReference type="Proteomes" id="UP001596364">
    <property type="component" value="Unassembled WGS sequence"/>
</dbReference>
<evidence type="ECO:0000313" key="3">
    <source>
        <dbReference type="Proteomes" id="UP001596364"/>
    </source>
</evidence>
<dbReference type="InterPro" id="IPR029063">
    <property type="entry name" value="SAM-dependent_MTases_sf"/>
</dbReference>
<dbReference type="SUPFAM" id="SSF53335">
    <property type="entry name" value="S-adenosyl-L-methionine-dependent methyltransferases"/>
    <property type="match status" value="1"/>
</dbReference>